<keyword evidence="1" id="KW-0472">Membrane</keyword>
<dbReference type="AlphaFoldDB" id="A0AA96I3K4"/>
<name>A0AA96I3K4_9BACT</name>
<accession>A0AA96I3K4</accession>
<keyword evidence="1" id="KW-0812">Transmembrane</keyword>
<organism evidence="2">
    <name type="scientific">Arcobacter sp. AZ-2023</name>
    <dbReference type="NCBI Taxonomy" id="3074453"/>
    <lineage>
        <taxon>Bacteria</taxon>
        <taxon>Pseudomonadati</taxon>
        <taxon>Campylobacterota</taxon>
        <taxon>Epsilonproteobacteria</taxon>
        <taxon>Campylobacterales</taxon>
        <taxon>Arcobacteraceae</taxon>
        <taxon>Arcobacter</taxon>
    </lineage>
</organism>
<gene>
    <name evidence="2" type="ORF">RJG54_09605</name>
</gene>
<protein>
    <submittedName>
        <fullName evidence="2">Uncharacterized protein</fullName>
    </submittedName>
</protein>
<proteinExistence type="predicted"/>
<reference evidence="2" key="1">
    <citation type="submission" date="2023-09" db="EMBL/GenBank/DDBJ databases">
        <title>Arcobacter tbilisiensis sp. nov. isolated from chicken meat in Tbilisi, Georgia.</title>
        <authorList>
            <person name="Matthias R."/>
            <person name="Zautner A.E."/>
        </authorList>
    </citation>
    <scope>NUCLEOTIDE SEQUENCE</scope>
    <source>
        <strain evidence="2">LEO 107</strain>
    </source>
</reference>
<dbReference type="EMBL" id="CP134846">
    <property type="protein sequence ID" value="WNL16457.1"/>
    <property type="molecule type" value="Genomic_DNA"/>
</dbReference>
<evidence type="ECO:0000256" key="1">
    <source>
        <dbReference type="SAM" id="Phobius"/>
    </source>
</evidence>
<sequence>MKFFIIAIFITNLFGGIYDNLAKNSLKFIKPNIIESIGKKYGDDGVVALERLSVKYQDKSLQKFNSIANEYGVNGIKVVAKYGDDVALNKNTIGMISKYEDKGFYMIKQYPSSSLYYEKYGDKFMIGADKYGNQRLIKYLDDSSKYGQDGKVMELLSKFGDKANQFFQANWGKLLTGGFVLLNSDEIITSIENVGKEALAVTGETVSKSVDSISNSNLGLIIGFALILFVFLKFGWDKVVRKKVD</sequence>
<keyword evidence="1" id="KW-1133">Transmembrane helix</keyword>
<evidence type="ECO:0000313" key="2">
    <source>
        <dbReference type="EMBL" id="WNL16457.1"/>
    </source>
</evidence>
<feature type="transmembrane region" description="Helical" evidence="1">
    <location>
        <begin position="218"/>
        <end position="236"/>
    </location>
</feature>